<dbReference type="Proteomes" id="UP000054549">
    <property type="component" value="Unassembled WGS sequence"/>
</dbReference>
<organism evidence="1 2">
    <name type="scientific">Amanita muscaria (strain Koide BX008)</name>
    <dbReference type="NCBI Taxonomy" id="946122"/>
    <lineage>
        <taxon>Eukaryota</taxon>
        <taxon>Fungi</taxon>
        <taxon>Dikarya</taxon>
        <taxon>Basidiomycota</taxon>
        <taxon>Agaricomycotina</taxon>
        <taxon>Agaricomycetes</taxon>
        <taxon>Agaricomycetidae</taxon>
        <taxon>Agaricales</taxon>
        <taxon>Pluteineae</taxon>
        <taxon>Amanitaceae</taxon>
        <taxon>Amanita</taxon>
    </lineage>
</organism>
<protein>
    <submittedName>
        <fullName evidence="1">Uncharacterized protein</fullName>
    </submittedName>
</protein>
<gene>
    <name evidence="1" type="ORF">M378DRAFT_752150</name>
</gene>
<dbReference type="HOGENOM" id="CLU_3105878_0_0_1"/>
<sequence length="51" mass="5825">MSESYNARIFCHPGSVRLIICFSGHAGHARRFLASEQPREQLHKTFLASEH</sequence>
<name>A0A0C2SHM7_AMAMK</name>
<proteinExistence type="predicted"/>
<evidence type="ECO:0000313" key="1">
    <source>
        <dbReference type="EMBL" id="KIL62655.1"/>
    </source>
</evidence>
<keyword evidence="2" id="KW-1185">Reference proteome</keyword>
<dbReference type="InParanoid" id="A0A0C2SHM7"/>
<dbReference type="EMBL" id="KN818268">
    <property type="protein sequence ID" value="KIL62655.1"/>
    <property type="molecule type" value="Genomic_DNA"/>
</dbReference>
<reference evidence="1 2" key="1">
    <citation type="submission" date="2014-04" db="EMBL/GenBank/DDBJ databases">
        <title>Evolutionary Origins and Diversification of the Mycorrhizal Mutualists.</title>
        <authorList>
            <consortium name="DOE Joint Genome Institute"/>
            <consortium name="Mycorrhizal Genomics Consortium"/>
            <person name="Kohler A."/>
            <person name="Kuo A."/>
            <person name="Nagy L.G."/>
            <person name="Floudas D."/>
            <person name="Copeland A."/>
            <person name="Barry K.W."/>
            <person name="Cichocki N."/>
            <person name="Veneault-Fourrey C."/>
            <person name="LaButti K."/>
            <person name="Lindquist E.A."/>
            <person name="Lipzen A."/>
            <person name="Lundell T."/>
            <person name="Morin E."/>
            <person name="Murat C."/>
            <person name="Riley R."/>
            <person name="Ohm R."/>
            <person name="Sun H."/>
            <person name="Tunlid A."/>
            <person name="Henrissat B."/>
            <person name="Grigoriev I.V."/>
            <person name="Hibbett D.S."/>
            <person name="Martin F."/>
        </authorList>
    </citation>
    <scope>NUCLEOTIDE SEQUENCE [LARGE SCALE GENOMIC DNA]</scope>
    <source>
        <strain evidence="1 2">Koide BX008</strain>
    </source>
</reference>
<dbReference type="AlphaFoldDB" id="A0A0C2SHM7"/>
<accession>A0A0C2SHM7</accession>
<evidence type="ECO:0000313" key="2">
    <source>
        <dbReference type="Proteomes" id="UP000054549"/>
    </source>
</evidence>